<feature type="non-terminal residue" evidence="4">
    <location>
        <position position="1"/>
    </location>
</feature>
<dbReference type="PANTHER" id="PTHR45717:SF5">
    <property type="entry name" value="PENTACOTRIPEPTIDE-REPEAT REGION OF PRORP DOMAIN-CONTAINING PROTEIN"/>
    <property type="match status" value="1"/>
</dbReference>
<dbReference type="Pfam" id="PF13041">
    <property type="entry name" value="PPR_2"/>
    <property type="match status" value="1"/>
</dbReference>
<dbReference type="Pfam" id="PF01535">
    <property type="entry name" value="PPR"/>
    <property type="match status" value="2"/>
</dbReference>
<dbReference type="InterPro" id="IPR002885">
    <property type="entry name" value="PPR_rpt"/>
</dbReference>
<dbReference type="GO" id="GO:0003729">
    <property type="term" value="F:mRNA binding"/>
    <property type="evidence" value="ECO:0007669"/>
    <property type="project" value="UniProtKB-ARBA"/>
</dbReference>
<proteinExistence type="inferred from homology"/>
<accession>A0A835M823</accession>
<comment type="similarity">
    <text evidence="1">Belongs to the PPR family. P subfamily.</text>
</comment>
<dbReference type="NCBIfam" id="TIGR00756">
    <property type="entry name" value="PPR"/>
    <property type="match status" value="3"/>
</dbReference>
<dbReference type="InterPro" id="IPR011990">
    <property type="entry name" value="TPR-like_helical_dom_sf"/>
</dbReference>
<evidence type="ECO:0000313" key="5">
    <source>
        <dbReference type="Proteomes" id="UP000631114"/>
    </source>
</evidence>
<organism evidence="4 5">
    <name type="scientific">Coptis chinensis</name>
    <dbReference type="NCBI Taxonomy" id="261450"/>
    <lineage>
        <taxon>Eukaryota</taxon>
        <taxon>Viridiplantae</taxon>
        <taxon>Streptophyta</taxon>
        <taxon>Embryophyta</taxon>
        <taxon>Tracheophyta</taxon>
        <taxon>Spermatophyta</taxon>
        <taxon>Magnoliopsida</taxon>
        <taxon>Ranunculales</taxon>
        <taxon>Ranunculaceae</taxon>
        <taxon>Coptidoideae</taxon>
        <taxon>Coptis</taxon>
    </lineage>
</organism>
<dbReference type="AlphaFoldDB" id="A0A835M823"/>
<evidence type="ECO:0000256" key="3">
    <source>
        <dbReference type="PROSITE-ProRule" id="PRU00708"/>
    </source>
</evidence>
<sequence>VAGTRRRGRDSILYHRLAAIHGRNDATNVAETLDEWLNDGNKLTKYHIIGFVNELRKYKKYNLAIQILEWWEKRGQDLSPGDHAIRLELLSKIEGLESAEKYFGSLPEHAKNKSTYGALLHCYCRENMVEKALELYEKMGQLDFTSTHLVYNNLMSLLIRVGAAERVPPLIKEMKNKDITPNIHTYNYLMNSYAAMKDIDSAERVLEEMEEAGVKCDWTTYTNLVSIYSKAGLIEKANAVLNEVENMDKLRDRKAYHILINTTNISYLVMLRALSRLDLAEELEKCFREWESSCVYYDIRVTNVLIDSYLGRDMIGKAEMLYEDAMKRGAEPNIRTTEMIMNFYLKNRQMDMALTYFETATLQGKCLEAKSKNCTHLL</sequence>
<name>A0A835M823_9MAGN</name>
<dbReference type="SUPFAM" id="SSF48452">
    <property type="entry name" value="TPR-like"/>
    <property type="match status" value="1"/>
</dbReference>
<comment type="caution">
    <text evidence="4">The sequence shown here is derived from an EMBL/GenBank/DDBJ whole genome shotgun (WGS) entry which is preliminary data.</text>
</comment>
<protein>
    <recommendedName>
        <fullName evidence="6">Pentatricopeptide repeat-containing protein</fullName>
    </recommendedName>
</protein>
<keyword evidence="5" id="KW-1185">Reference proteome</keyword>
<keyword evidence="2" id="KW-0677">Repeat</keyword>
<feature type="repeat" description="PPR" evidence="3">
    <location>
        <begin position="182"/>
        <end position="216"/>
    </location>
</feature>
<reference evidence="4 5" key="1">
    <citation type="submission" date="2020-10" db="EMBL/GenBank/DDBJ databases">
        <title>The Coptis chinensis genome and diversification of protoberbering-type alkaloids.</title>
        <authorList>
            <person name="Wang B."/>
            <person name="Shu S."/>
            <person name="Song C."/>
            <person name="Liu Y."/>
        </authorList>
    </citation>
    <scope>NUCLEOTIDE SEQUENCE [LARGE SCALE GENOMIC DNA]</scope>
    <source>
        <strain evidence="4">HL-2020</strain>
        <tissue evidence="4">Leaf</tissue>
    </source>
</reference>
<gene>
    <name evidence="4" type="ORF">IFM89_009588</name>
</gene>
<dbReference type="GO" id="GO:0005739">
    <property type="term" value="C:mitochondrion"/>
    <property type="evidence" value="ECO:0007669"/>
    <property type="project" value="TreeGrafter"/>
</dbReference>
<dbReference type="Proteomes" id="UP000631114">
    <property type="component" value="Unassembled WGS sequence"/>
</dbReference>
<evidence type="ECO:0000256" key="1">
    <source>
        <dbReference type="ARBA" id="ARBA00007626"/>
    </source>
</evidence>
<dbReference type="Gene3D" id="1.25.40.10">
    <property type="entry name" value="Tetratricopeptide repeat domain"/>
    <property type="match status" value="3"/>
</dbReference>
<feature type="repeat" description="PPR" evidence="3">
    <location>
        <begin position="112"/>
        <end position="146"/>
    </location>
</feature>
<feature type="repeat" description="PPR" evidence="3">
    <location>
        <begin position="298"/>
        <end position="332"/>
    </location>
</feature>
<dbReference type="OrthoDB" id="1717827at2759"/>
<dbReference type="PROSITE" id="PS51375">
    <property type="entry name" value="PPR"/>
    <property type="match status" value="3"/>
</dbReference>
<dbReference type="EMBL" id="JADFTS010000002">
    <property type="protein sequence ID" value="KAF9619837.1"/>
    <property type="molecule type" value="Genomic_DNA"/>
</dbReference>
<dbReference type="PANTHER" id="PTHR45717">
    <property type="entry name" value="OS12G0527900 PROTEIN"/>
    <property type="match status" value="1"/>
</dbReference>
<evidence type="ECO:0000256" key="2">
    <source>
        <dbReference type="ARBA" id="ARBA00022737"/>
    </source>
</evidence>
<evidence type="ECO:0008006" key="6">
    <source>
        <dbReference type="Google" id="ProtNLM"/>
    </source>
</evidence>
<evidence type="ECO:0000313" key="4">
    <source>
        <dbReference type="EMBL" id="KAF9619837.1"/>
    </source>
</evidence>